<evidence type="ECO:0000313" key="5">
    <source>
        <dbReference type="EMBL" id="GGH57366.1"/>
    </source>
</evidence>
<evidence type="ECO:0000313" key="6">
    <source>
        <dbReference type="Proteomes" id="UP000600171"/>
    </source>
</evidence>
<dbReference type="PANTHER" id="PTHR33392:SF6">
    <property type="entry name" value="POLYISOPRENYL-TEICHOIC ACID--PEPTIDOGLYCAN TEICHOIC ACID TRANSFERASE TAGU"/>
    <property type="match status" value="1"/>
</dbReference>
<dbReference type="NCBIfam" id="TIGR00350">
    <property type="entry name" value="lytR_cpsA_psr"/>
    <property type="match status" value="1"/>
</dbReference>
<evidence type="ECO:0000256" key="2">
    <source>
        <dbReference type="SAM" id="MobiDB-lite"/>
    </source>
</evidence>
<keyword evidence="3" id="KW-0812">Transmembrane</keyword>
<gene>
    <name evidence="5" type="ORF">GCM10007359_02420</name>
</gene>
<feature type="transmembrane region" description="Helical" evidence="3">
    <location>
        <begin position="16"/>
        <end position="39"/>
    </location>
</feature>
<keyword evidence="3" id="KW-1133">Transmembrane helix</keyword>
<dbReference type="EMBL" id="BMDC01000001">
    <property type="protein sequence ID" value="GGH57366.1"/>
    <property type="molecule type" value="Genomic_DNA"/>
</dbReference>
<dbReference type="Proteomes" id="UP000600171">
    <property type="component" value="Unassembled WGS sequence"/>
</dbReference>
<dbReference type="PANTHER" id="PTHR33392">
    <property type="entry name" value="POLYISOPRENYL-TEICHOIC ACID--PEPTIDOGLYCAN TEICHOIC ACID TRANSFERASE TAGU"/>
    <property type="match status" value="1"/>
</dbReference>
<keyword evidence="3" id="KW-0472">Membrane</keyword>
<evidence type="ECO:0000256" key="3">
    <source>
        <dbReference type="SAM" id="Phobius"/>
    </source>
</evidence>
<dbReference type="AlphaFoldDB" id="A0A917ILZ6"/>
<keyword evidence="6" id="KW-1185">Reference proteome</keyword>
<name>A0A917ILZ6_9MICC</name>
<dbReference type="InterPro" id="IPR050922">
    <property type="entry name" value="LytR/CpsA/Psr_CW_biosynth"/>
</dbReference>
<reference evidence="5 6" key="1">
    <citation type="journal article" date="2014" name="Int. J. Syst. Evol. Microbiol.">
        <title>Complete genome sequence of Corynebacterium casei LMG S-19264T (=DSM 44701T), isolated from a smear-ripened cheese.</title>
        <authorList>
            <consortium name="US DOE Joint Genome Institute (JGI-PGF)"/>
            <person name="Walter F."/>
            <person name="Albersmeier A."/>
            <person name="Kalinowski J."/>
            <person name="Ruckert C."/>
        </authorList>
    </citation>
    <scope>NUCLEOTIDE SEQUENCE [LARGE SCALE GENOMIC DNA]</scope>
    <source>
        <strain evidence="5 6">CCM 8669</strain>
    </source>
</reference>
<comment type="similarity">
    <text evidence="1">Belongs to the LytR/CpsA/Psr (LCP) family.</text>
</comment>
<dbReference type="InterPro" id="IPR004474">
    <property type="entry name" value="LytR_CpsA_psr"/>
</dbReference>
<sequence length="390" mass="41433">MVSRSQATQPKKKKKGLIFGGIILAIVLLLGIGGCAYVASIGKAWDNGTDKFDTAFPNEDGSEANQDQLRSQLSDQLKKEIGKDSYSSDIQNSEGRNNATEKDKNGNGIADDLEGGKTTERPAETGSSDILLMGSDSRAGTAEAATVTGQRADTLMLLHIPAGGGDPYLISIMRDTWVNIPGYGSAKINAGLNYGGVDVQIATIEQLLDIRIDHVAEIDFSGFKSMTDALGGVDVDVPLSFQADGKSYTAGQQHMNGDEALTFVRQRYAFEDGDYQRVRNQRAYMDGVLGTIKSQGAFRNATNFKNVVESIAPYVTVDSGLDSGAIVSMAAPYLSTGGPNLHMLTLPNAGTGWSVDGQSIVVLDSAATEDLSNALKNEDMAGYVSQYGED</sequence>
<dbReference type="Pfam" id="PF03816">
    <property type="entry name" value="LytR_cpsA_psr"/>
    <property type="match status" value="1"/>
</dbReference>
<comment type="caution">
    <text evidence="5">The sequence shown here is derived from an EMBL/GenBank/DDBJ whole genome shotgun (WGS) entry which is preliminary data.</text>
</comment>
<feature type="compositionally biased region" description="Basic and acidic residues" evidence="2">
    <location>
        <begin position="114"/>
        <end position="123"/>
    </location>
</feature>
<feature type="compositionally biased region" description="Low complexity" evidence="2">
    <location>
        <begin position="66"/>
        <end position="75"/>
    </location>
</feature>
<dbReference type="Gene3D" id="3.40.630.190">
    <property type="entry name" value="LCP protein"/>
    <property type="match status" value="1"/>
</dbReference>
<evidence type="ECO:0000256" key="1">
    <source>
        <dbReference type="ARBA" id="ARBA00006068"/>
    </source>
</evidence>
<feature type="region of interest" description="Disordered" evidence="2">
    <location>
        <begin position="54"/>
        <end position="135"/>
    </location>
</feature>
<dbReference type="RefSeq" id="WP_188358520.1">
    <property type="nucleotide sequence ID" value="NZ_BMDC01000001.1"/>
</dbReference>
<accession>A0A917ILZ6</accession>
<dbReference type="PROSITE" id="PS51257">
    <property type="entry name" value="PROKAR_LIPOPROTEIN"/>
    <property type="match status" value="1"/>
</dbReference>
<organism evidence="5 6">
    <name type="scientific">Rothia aerolata</name>
    <dbReference type="NCBI Taxonomy" id="1812262"/>
    <lineage>
        <taxon>Bacteria</taxon>
        <taxon>Bacillati</taxon>
        <taxon>Actinomycetota</taxon>
        <taxon>Actinomycetes</taxon>
        <taxon>Micrococcales</taxon>
        <taxon>Micrococcaceae</taxon>
        <taxon>Rothia</taxon>
    </lineage>
</organism>
<feature type="compositionally biased region" description="Polar residues" evidence="2">
    <location>
        <begin position="85"/>
        <end position="98"/>
    </location>
</feature>
<protein>
    <submittedName>
        <fullName evidence="5">Transcriptional regulator</fullName>
    </submittedName>
</protein>
<feature type="domain" description="Cell envelope-related transcriptional attenuator" evidence="4">
    <location>
        <begin position="151"/>
        <end position="293"/>
    </location>
</feature>
<proteinExistence type="inferred from homology"/>
<evidence type="ECO:0000259" key="4">
    <source>
        <dbReference type="Pfam" id="PF03816"/>
    </source>
</evidence>